<evidence type="ECO:0000313" key="6">
    <source>
        <dbReference type="Proteomes" id="UP001162541"/>
    </source>
</evidence>
<name>A0A176VQX5_MARPO</name>
<reference evidence="4 5" key="1">
    <citation type="submission" date="2016-03" db="EMBL/GenBank/DDBJ databases">
        <title>Mechanisms controlling the formation of the plant cell surface in tip-growing cells are functionally conserved among land plants.</title>
        <authorList>
            <person name="Honkanen S."/>
            <person name="Jones V.A."/>
            <person name="Morieri G."/>
            <person name="Champion C."/>
            <person name="Hetherington A.J."/>
            <person name="Kelly S."/>
            <person name="Saint-Marcoux D."/>
            <person name="Proust H."/>
            <person name="Prescott H."/>
            <person name="Dolan L."/>
        </authorList>
    </citation>
    <scope>NUCLEOTIDE SEQUENCE [LARGE SCALE GENOMIC DNA]</scope>
    <source>
        <strain evidence="5">cv. Tak-1 and cv. Tak-2</strain>
        <tissue evidence="4">Whole gametophyte</tissue>
    </source>
</reference>
<evidence type="ECO:0000313" key="4">
    <source>
        <dbReference type="EMBL" id="OAE22793.1"/>
    </source>
</evidence>
<feature type="region of interest" description="Disordered" evidence="1">
    <location>
        <begin position="118"/>
        <end position="142"/>
    </location>
</feature>
<gene>
    <name evidence="4" type="ORF">AXG93_2035s1770</name>
    <name evidence="3" type="ORF">Mp_7g12440</name>
</gene>
<sequence length="469" mass="50361">MLLRSASTGVLTSLVTVGSANVESVVDVHADHFSPVARTSVPSTPTHALSSAQQQHNADDARSVEGGGDWEFDGGANVPWPRFRKVQSESDLQSLCRASSTSSSCFAAAESLLTAAPEAEVAPEAHHSSGIRKSWGRRSKPGLRRGCSLTVIPSSRHMELDESIAELAESLTPLSTAADSDEFEESPRSVNPSTNSFRRRSMDQYPQKLYERERERELDAPKYSPIPKSRFESTWEDAYDEKDYVVSSLSAEFASFSGRIEREAQGGGAAAAASMAVALEASKVGVMFGSQRSSSAAAQSCGPMYVTDLGFGSGGSGGAHRISGGGSEGGAGDTNAAEAHYRKMLEADPSNALLLRNYAKFLHEVLKDPHRAEVYYERAILANPSDGEVLGAYAKLIWDVYKDEDRAGRYFDQALEANPDCCYLNAAYAAFLWSSEDGPEEEESPSDTSYSDTYINHPAVYGNVAAASA</sequence>
<protein>
    <recommendedName>
        <fullName evidence="2">TmcB/TmcC TPR repeats domain-containing protein</fullName>
    </recommendedName>
</protein>
<feature type="region of interest" description="Disordered" evidence="1">
    <location>
        <begin position="175"/>
        <end position="205"/>
    </location>
</feature>
<dbReference type="PANTHER" id="PTHR26312:SF222">
    <property type="entry name" value="EXPRESSED PROTEIN"/>
    <property type="match status" value="1"/>
</dbReference>
<organism evidence="4 5">
    <name type="scientific">Marchantia polymorpha subsp. ruderalis</name>
    <dbReference type="NCBI Taxonomy" id="1480154"/>
    <lineage>
        <taxon>Eukaryota</taxon>
        <taxon>Viridiplantae</taxon>
        <taxon>Streptophyta</taxon>
        <taxon>Embryophyta</taxon>
        <taxon>Marchantiophyta</taxon>
        <taxon>Marchantiopsida</taxon>
        <taxon>Marchantiidae</taxon>
        <taxon>Marchantiales</taxon>
        <taxon>Marchantiaceae</taxon>
        <taxon>Marchantia</taxon>
    </lineage>
</organism>
<dbReference type="Proteomes" id="UP001162541">
    <property type="component" value="Chromosome 7"/>
</dbReference>
<dbReference type="InterPro" id="IPR011990">
    <property type="entry name" value="TPR-like_helical_dom_sf"/>
</dbReference>
<feature type="domain" description="TmcB/TmcC TPR repeats" evidence="2">
    <location>
        <begin position="334"/>
        <end position="380"/>
    </location>
</feature>
<dbReference type="AlphaFoldDB" id="A0A176VQX5"/>
<dbReference type="InterPro" id="IPR057352">
    <property type="entry name" value="TPR_TmcB/C"/>
</dbReference>
<evidence type="ECO:0000256" key="1">
    <source>
        <dbReference type="SAM" id="MobiDB-lite"/>
    </source>
</evidence>
<proteinExistence type="predicted"/>
<dbReference type="PANTHER" id="PTHR26312">
    <property type="entry name" value="TETRATRICOPEPTIDE REPEAT PROTEIN 5"/>
    <property type="match status" value="1"/>
</dbReference>
<dbReference type="EMBL" id="LVLJ01003074">
    <property type="protein sequence ID" value="OAE22793.1"/>
    <property type="molecule type" value="Genomic_DNA"/>
</dbReference>
<keyword evidence="5" id="KW-1185">Reference proteome</keyword>
<feature type="compositionally biased region" description="Polar residues" evidence="1">
    <location>
        <begin position="40"/>
        <end position="56"/>
    </location>
</feature>
<reference evidence="6" key="3">
    <citation type="journal article" date="2020" name="Curr. Biol.">
        <title>Chromatin organization in early land plants reveals an ancestral association between H3K27me3, transposons, and constitutive heterochromatin.</title>
        <authorList>
            <person name="Montgomery S.A."/>
            <person name="Tanizawa Y."/>
            <person name="Galik B."/>
            <person name="Wang N."/>
            <person name="Ito T."/>
            <person name="Mochizuki T."/>
            <person name="Akimcheva S."/>
            <person name="Bowman J.L."/>
            <person name="Cognat V."/>
            <person name="Marechal-Drouard L."/>
            <person name="Ekker H."/>
            <person name="Hong S.F."/>
            <person name="Kohchi T."/>
            <person name="Lin S.S."/>
            <person name="Liu L.D."/>
            <person name="Nakamura Y."/>
            <person name="Valeeva L.R."/>
            <person name="Shakirov E.V."/>
            <person name="Shippen D.E."/>
            <person name="Wei W.L."/>
            <person name="Yagura M."/>
            <person name="Yamaoka S."/>
            <person name="Yamato K.T."/>
            <person name="Liu C."/>
            <person name="Berger F."/>
        </authorList>
    </citation>
    <scope>NUCLEOTIDE SEQUENCE [LARGE SCALE GENOMIC DNA]</scope>
    <source>
        <strain evidence="6">Tak-1</strain>
    </source>
</reference>
<accession>A0A176VQX5</accession>
<evidence type="ECO:0000313" key="3">
    <source>
        <dbReference type="EMBL" id="BBN17158.1"/>
    </source>
</evidence>
<dbReference type="Proteomes" id="UP000077202">
    <property type="component" value="Unassembled WGS sequence"/>
</dbReference>
<dbReference type="Gene3D" id="1.25.40.10">
    <property type="entry name" value="Tetratricopeptide repeat domain"/>
    <property type="match status" value="1"/>
</dbReference>
<feature type="region of interest" description="Disordered" evidence="1">
    <location>
        <begin position="39"/>
        <end position="71"/>
    </location>
</feature>
<dbReference type="Pfam" id="PF25474">
    <property type="entry name" value="TPR_TmcB"/>
    <property type="match status" value="1"/>
</dbReference>
<evidence type="ECO:0000313" key="5">
    <source>
        <dbReference type="Proteomes" id="UP000077202"/>
    </source>
</evidence>
<dbReference type="SUPFAM" id="SSF81901">
    <property type="entry name" value="HCP-like"/>
    <property type="match status" value="1"/>
</dbReference>
<dbReference type="EMBL" id="AP019872">
    <property type="protein sequence ID" value="BBN17158.1"/>
    <property type="molecule type" value="Genomic_DNA"/>
</dbReference>
<evidence type="ECO:0000259" key="2">
    <source>
        <dbReference type="Pfam" id="PF25474"/>
    </source>
</evidence>
<reference evidence="3" key="2">
    <citation type="journal article" date="2019" name="Curr. Biol.">
        <title>Chromatin organization in early land plants reveals an ancestral association between H3K27me3, transposons, and constitutive heterochromatin.</title>
        <authorList>
            <person name="Montgomery S.A."/>
            <person name="Tanizawa Y."/>
            <person name="Galik B."/>
            <person name="Wang N."/>
            <person name="Ito T."/>
            <person name="Mochizuki T."/>
            <person name="Akimcheva S."/>
            <person name="Bowman J."/>
            <person name="Cognat V."/>
            <person name="Drouard L."/>
            <person name="Ekker H."/>
            <person name="Houng S."/>
            <person name="Kohchi T."/>
            <person name="Lin S."/>
            <person name="Liu L.D."/>
            <person name="Nakamura Y."/>
            <person name="Valeeva L.R."/>
            <person name="Shakirov E.V."/>
            <person name="Shippen D.E."/>
            <person name="Wei W."/>
            <person name="Yagura M."/>
            <person name="Yamaoka S."/>
            <person name="Yamato K.T."/>
            <person name="Liu C."/>
            <person name="Berger F."/>
        </authorList>
    </citation>
    <scope>NUCLEOTIDE SEQUENCE [LARGE SCALE GENOMIC DNA]</scope>
    <source>
        <strain evidence="3">Tak-1</strain>
    </source>
</reference>